<sequence length="286" mass="31134">MSNRMFGEVPGVPEGTTFATRREAWAAGVHRETQGGMSGDATGTESIVVSGGYVDDEDHGDVIVYTGQGGRDGNTGRQFADQELTSRNLGLARCSTEGIPVRVIRGSSGDRKYSPKSGYRYDGLYQVTDYWHEVGRHGYKVWRYRLVKVGASVTSEVEDDAGTRRVETTTQRIVRNTAIAAQVKELHDHTCQVCGTRLVVATGGYSEAAHIRGLGAPHNGPDVASSILCLCPNDHVLFDNGAIYIDDEWVVRVVGTAAEISTLRRVHGHAIDCAHVQYHRLRYAAG</sequence>
<evidence type="ECO:0000313" key="2">
    <source>
        <dbReference type="EMBL" id="MBM7279298.1"/>
    </source>
</evidence>
<dbReference type="InterPro" id="IPR045134">
    <property type="entry name" value="UHRF1/2-like"/>
</dbReference>
<reference evidence="2" key="1">
    <citation type="submission" date="2021-02" db="EMBL/GenBank/DDBJ databases">
        <title>Taxonomy, biology and ecology of Rhodococcus bacteria occurring in California pistachio and other woody hosts as revealed by genome sequence analyses.</title>
        <authorList>
            <person name="Riely B."/>
            <person name="Gai Y."/>
        </authorList>
    </citation>
    <scope>NUCLEOTIDE SEQUENCE</scope>
    <source>
        <strain evidence="2">BP-295</strain>
    </source>
</reference>
<dbReference type="GO" id="GO:0004519">
    <property type="term" value="F:endonuclease activity"/>
    <property type="evidence" value="ECO:0007669"/>
    <property type="project" value="UniProtKB-KW"/>
</dbReference>
<dbReference type="SMART" id="SM00466">
    <property type="entry name" value="SRA"/>
    <property type="match status" value="1"/>
</dbReference>
<keyword evidence="2" id="KW-0255">Endonuclease</keyword>
<dbReference type="Pfam" id="PF02182">
    <property type="entry name" value="SAD_SRA"/>
    <property type="match status" value="1"/>
</dbReference>
<dbReference type="PANTHER" id="PTHR14140:SF27">
    <property type="entry name" value="OS04G0289800 PROTEIN"/>
    <property type="match status" value="1"/>
</dbReference>
<keyword evidence="2" id="KW-0378">Hydrolase</keyword>
<dbReference type="Pfam" id="PF13391">
    <property type="entry name" value="HNH_2"/>
    <property type="match status" value="1"/>
</dbReference>
<dbReference type="PANTHER" id="PTHR14140">
    <property type="entry name" value="E3 UBIQUITIN-PROTEIN LIGASE UHRF-RELATED"/>
    <property type="match status" value="1"/>
</dbReference>
<keyword evidence="2" id="KW-0540">Nuclease</keyword>
<dbReference type="GO" id="GO:0061630">
    <property type="term" value="F:ubiquitin protein ligase activity"/>
    <property type="evidence" value="ECO:0007669"/>
    <property type="project" value="TreeGrafter"/>
</dbReference>
<comment type="caution">
    <text evidence="2">The sequence shown here is derived from an EMBL/GenBank/DDBJ whole genome shotgun (WGS) entry which is preliminary data.</text>
</comment>
<dbReference type="InterPro" id="IPR015947">
    <property type="entry name" value="PUA-like_sf"/>
</dbReference>
<dbReference type="Proteomes" id="UP001195196">
    <property type="component" value="Unassembled WGS sequence"/>
</dbReference>
<dbReference type="GO" id="GO:0044027">
    <property type="term" value="P:negative regulation of gene expression via chromosomal CpG island methylation"/>
    <property type="evidence" value="ECO:0007669"/>
    <property type="project" value="TreeGrafter"/>
</dbReference>
<accession>A0AAW4G837</accession>
<name>A0AAW4G837_GORRU</name>
<dbReference type="InterPro" id="IPR036987">
    <property type="entry name" value="SRA-YDG_sf"/>
</dbReference>
<dbReference type="GO" id="GO:0016567">
    <property type="term" value="P:protein ubiquitination"/>
    <property type="evidence" value="ECO:0007669"/>
    <property type="project" value="TreeGrafter"/>
</dbReference>
<dbReference type="AlphaFoldDB" id="A0AAW4G837"/>
<dbReference type="SUPFAM" id="SSF88697">
    <property type="entry name" value="PUA domain-like"/>
    <property type="match status" value="1"/>
</dbReference>
<dbReference type="PROSITE" id="PS51015">
    <property type="entry name" value="YDG"/>
    <property type="match status" value="1"/>
</dbReference>
<dbReference type="EMBL" id="JAFFGU010000007">
    <property type="protein sequence ID" value="MBM7279298.1"/>
    <property type="molecule type" value="Genomic_DNA"/>
</dbReference>
<organism evidence="2 3">
    <name type="scientific">Gordonia rubripertincta</name>
    <name type="common">Rhodococcus corallinus</name>
    <dbReference type="NCBI Taxonomy" id="36822"/>
    <lineage>
        <taxon>Bacteria</taxon>
        <taxon>Bacillati</taxon>
        <taxon>Actinomycetota</taxon>
        <taxon>Actinomycetes</taxon>
        <taxon>Mycobacteriales</taxon>
        <taxon>Gordoniaceae</taxon>
        <taxon>Gordonia</taxon>
    </lineage>
</organism>
<proteinExistence type="predicted"/>
<protein>
    <submittedName>
        <fullName evidence="2">HNH endonuclease</fullName>
    </submittedName>
</protein>
<dbReference type="InterPro" id="IPR003615">
    <property type="entry name" value="HNH_nuc"/>
</dbReference>
<dbReference type="InterPro" id="IPR003105">
    <property type="entry name" value="SRA_YDG"/>
</dbReference>
<feature type="domain" description="YDG" evidence="1">
    <location>
        <begin position="7"/>
        <end position="148"/>
    </location>
</feature>
<gene>
    <name evidence="2" type="ORF">JTZ10_16230</name>
</gene>
<evidence type="ECO:0000259" key="1">
    <source>
        <dbReference type="PROSITE" id="PS51015"/>
    </source>
</evidence>
<dbReference type="Gene3D" id="2.30.280.10">
    <property type="entry name" value="SRA-YDG"/>
    <property type="match status" value="1"/>
</dbReference>
<evidence type="ECO:0000313" key="3">
    <source>
        <dbReference type="Proteomes" id="UP001195196"/>
    </source>
</evidence>